<dbReference type="InterPro" id="IPR029063">
    <property type="entry name" value="SAM-dependent_MTases_sf"/>
</dbReference>
<sequence length="306" mass="33354">MLMPQYSSIYYINDDLEHIAMATNNLLTGTKGSDWTGLAEKLAERSGNPSTAAIASLLAETNAHLPFSQATGILDNGCGPGSVMTSVLDTHGADLPKDCPLTCSDFSEGMIQQVNNTKDKRVAEGAQHWSRLTTIVSNAMDMATIPSRSCSHILAGWVYFMTPDPQKCLAESHRMLSADGVLGLSSWENSEWLEVMRTLTTVFPDRAIPELPKEWSSTSAVKVEIEKAGFVDVKSNPITVHMGYETHGDLVRFLLKTMPPMVAAMKGLDEADFKKVELAMIERCKVFNSEEPGRLSGNAIVAVGRK</sequence>
<dbReference type="CDD" id="cd02440">
    <property type="entry name" value="AdoMet_MTases"/>
    <property type="match status" value="1"/>
</dbReference>
<dbReference type="OrthoDB" id="2013972at2759"/>
<dbReference type="Pfam" id="PF08241">
    <property type="entry name" value="Methyltransf_11"/>
    <property type="match status" value="1"/>
</dbReference>
<proteinExistence type="predicted"/>
<feature type="domain" description="Methyltransferase type 11" evidence="1">
    <location>
        <begin position="74"/>
        <end position="182"/>
    </location>
</feature>
<evidence type="ECO:0000313" key="2">
    <source>
        <dbReference type="EMBL" id="QIW98163.1"/>
    </source>
</evidence>
<dbReference type="Gene3D" id="3.40.50.150">
    <property type="entry name" value="Vaccinia Virus protein VP39"/>
    <property type="match status" value="1"/>
</dbReference>
<accession>A0A6H0XTV0</accession>
<keyword evidence="3" id="KW-1185">Reference proteome</keyword>
<evidence type="ECO:0000259" key="1">
    <source>
        <dbReference type="Pfam" id="PF08241"/>
    </source>
</evidence>
<reference evidence="2 3" key="1">
    <citation type="journal article" date="2016" name="Sci. Rep.">
        <title>Peltaster fructicola genome reveals evolution from an invasive phytopathogen to an ectophytic parasite.</title>
        <authorList>
            <person name="Xu C."/>
            <person name="Chen H."/>
            <person name="Gleason M.L."/>
            <person name="Xu J.R."/>
            <person name="Liu H."/>
            <person name="Zhang R."/>
            <person name="Sun G."/>
        </authorList>
    </citation>
    <scope>NUCLEOTIDE SEQUENCE [LARGE SCALE GENOMIC DNA]</scope>
    <source>
        <strain evidence="2 3">LNHT1506</strain>
    </source>
</reference>
<evidence type="ECO:0000313" key="3">
    <source>
        <dbReference type="Proteomes" id="UP000503462"/>
    </source>
</evidence>
<dbReference type="EMBL" id="CP051140">
    <property type="protein sequence ID" value="QIW98163.1"/>
    <property type="molecule type" value="Genomic_DNA"/>
</dbReference>
<gene>
    <name evidence="2" type="ORF">AMS68_003681</name>
</gene>
<dbReference type="InterPro" id="IPR013216">
    <property type="entry name" value="Methyltransf_11"/>
</dbReference>
<dbReference type="GO" id="GO:0008757">
    <property type="term" value="F:S-adenosylmethionine-dependent methyltransferase activity"/>
    <property type="evidence" value="ECO:0007669"/>
    <property type="project" value="InterPro"/>
</dbReference>
<dbReference type="Proteomes" id="UP000503462">
    <property type="component" value="Chromosome 2"/>
</dbReference>
<dbReference type="SUPFAM" id="SSF53335">
    <property type="entry name" value="S-adenosyl-L-methionine-dependent methyltransferases"/>
    <property type="match status" value="1"/>
</dbReference>
<organism evidence="2 3">
    <name type="scientific">Peltaster fructicola</name>
    <dbReference type="NCBI Taxonomy" id="286661"/>
    <lineage>
        <taxon>Eukaryota</taxon>
        <taxon>Fungi</taxon>
        <taxon>Dikarya</taxon>
        <taxon>Ascomycota</taxon>
        <taxon>Pezizomycotina</taxon>
        <taxon>Dothideomycetes</taxon>
        <taxon>Dothideomycetes incertae sedis</taxon>
        <taxon>Peltaster</taxon>
    </lineage>
</organism>
<protein>
    <recommendedName>
        <fullName evidence="1">Methyltransferase type 11 domain-containing protein</fullName>
    </recommendedName>
</protein>
<dbReference type="AlphaFoldDB" id="A0A6H0XTV0"/>
<name>A0A6H0XTV0_9PEZI</name>